<comment type="caution">
    <text evidence="2">The sequence shown here is derived from an EMBL/GenBank/DDBJ whole genome shotgun (WGS) entry which is preliminary data.</text>
</comment>
<proteinExistence type="predicted"/>
<reference evidence="2" key="2">
    <citation type="submission" date="2023-03" db="EMBL/GenBank/DDBJ databases">
        <authorList>
            <person name="Inwood S.N."/>
            <person name="Skelly J.G."/>
            <person name="Guhlin J."/>
            <person name="Harrop T.W.R."/>
            <person name="Goldson S.G."/>
            <person name="Dearden P.K."/>
        </authorList>
    </citation>
    <scope>NUCLEOTIDE SEQUENCE</scope>
    <source>
        <strain evidence="2">Irish</strain>
        <tissue evidence="2">Whole body</tissue>
    </source>
</reference>
<dbReference type="AlphaFoldDB" id="A0AA39KKT9"/>
<dbReference type="EMBL" id="JAQQBS010001422">
    <property type="protein sequence ID" value="KAK0165042.1"/>
    <property type="molecule type" value="Genomic_DNA"/>
</dbReference>
<dbReference type="Proteomes" id="UP001168990">
    <property type="component" value="Unassembled WGS sequence"/>
</dbReference>
<sequence length="472" mass="52261">MPELETLDAMDCPECSGPPPIFRLPPPPRPPFLTEASFCSEAPLAELEDCIAIPMIDASYHANPSLQNTALIITCAVILLLMAAIVSVVFWKHKRKVQNLLPCKSAAAAAANQSRVLTNGQSLPITGTAGTVVAGNTLLYEDLMESTPMPQNHQYNQHMPIQPGIQSTIEVRDIITSRQPVSELTSTFPHLGYLDYRDPRSILCVSKTPSRAVLGGGYRTPQALLAKSKCQGATSSSINRLRNQNLVTNLNWQCNDSCFTNTRLVLLPNENNSEIDSNKISKLPVLAIPMNGYNNSNAVRTFTTIPKVEISSSHQSRIAKTAKFDNHALSYIVQVAREELHNADSDKLMIDNSKKVCCNHIRQRSVDSDDYTYIDFSKMDKQSGKMDINALYNCQQNFDSNNIDPSRQSLLERNIVSRDSLLNDADQIHTCINSTYSLSSNSLNSNFADATDDDVCSRRSMQQIHNLLVKTQ</sequence>
<evidence type="ECO:0000313" key="2">
    <source>
        <dbReference type="EMBL" id="KAK0165042.1"/>
    </source>
</evidence>
<keyword evidence="1" id="KW-1133">Transmembrane helix</keyword>
<organism evidence="2 3">
    <name type="scientific">Microctonus aethiopoides</name>
    <dbReference type="NCBI Taxonomy" id="144406"/>
    <lineage>
        <taxon>Eukaryota</taxon>
        <taxon>Metazoa</taxon>
        <taxon>Ecdysozoa</taxon>
        <taxon>Arthropoda</taxon>
        <taxon>Hexapoda</taxon>
        <taxon>Insecta</taxon>
        <taxon>Pterygota</taxon>
        <taxon>Neoptera</taxon>
        <taxon>Endopterygota</taxon>
        <taxon>Hymenoptera</taxon>
        <taxon>Apocrita</taxon>
        <taxon>Ichneumonoidea</taxon>
        <taxon>Braconidae</taxon>
        <taxon>Euphorinae</taxon>
        <taxon>Microctonus</taxon>
    </lineage>
</organism>
<name>A0AA39KKT9_9HYME</name>
<protein>
    <submittedName>
        <fullName evidence="2">Uncharacterized protein</fullName>
    </submittedName>
</protein>
<evidence type="ECO:0000313" key="3">
    <source>
        <dbReference type="Proteomes" id="UP001168990"/>
    </source>
</evidence>
<accession>A0AA39KKT9</accession>
<keyword evidence="3" id="KW-1185">Reference proteome</keyword>
<keyword evidence="1" id="KW-0472">Membrane</keyword>
<feature type="transmembrane region" description="Helical" evidence="1">
    <location>
        <begin position="70"/>
        <end position="91"/>
    </location>
</feature>
<evidence type="ECO:0000256" key="1">
    <source>
        <dbReference type="SAM" id="Phobius"/>
    </source>
</evidence>
<gene>
    <name evidence="2" type="ORF">PV328_003599</name>
</gene>
<reference evidence="2" key="1">
    <citation type="journal article" date="2023" name="bioRxiv">
        <title>Scaffold-level genome assemblies of two parasitoid biocontrol wasps reveal the parthenogenesis mechanism and an associated novel virus.</title>
        <authorList>
            <person name="Inwood S."/>
            <person name="Skelly J."/>
            <person name="Guhlin J."/>
            <person name="Harrop T."/>
            <person name="Goldson S."/>
            <person name="Dearden P."/>
        </authorList>
    </citation>
    <scope>NUCLEOTIDE SEQUENCE</scope>
    <source>
        <strain evidence="2">Irish</strain>
        <tissue evidence="2">Whole body</tissue>
    </source>
</reference>
<keyword evidence="1" id="KW-0812">Transmembrane</keyword>